<protein>
    <recommendedName>
        <fullName evidence="3">Protein kinase domain-containing protein</fullName>
    </recommendedName>
</protein>
<evidence type="ECO:0008006" key="3">
    <source>
        <dbReference type="Google" id="ProtNLM"/>
    </source>
</evidence>
<name>A0A2N1P318_9GLOM</name>
<sequence length="178" mass="21352">MRTLSKKVFLKYLSYSQNVTDEFINKIESYLTNKMDYGVSQNPDTRDYILVFNSEYIDYYCEKCGNEYEKWCKLCQINHLKDNFTNWTSGNEKIDSLIQKNQLKINEYKDTIFEWISYNKFIKINEIGKGGFYTAIWKDGPLYYSISNKKYKRKLNEEVLLKYLYGSQNINNKILNEV</sequence>
<evidence type="ECO:0000313" key="1">
    <source>
        <dbReference type="EMBL" id="PKK80506.1"/>
    </source>
</evidence>
<gene>
    <name evidence="1" type="ORF">RhiirC2_33728</name>
</gene>
<comment type="caution">
    <text evidence="1">The sequence shown here is derived from an EMBL/GenBank/DDBJ whole genome shotgun (WGS) entry which is preliminary data.</text>
</comment>
<dbReference type="EMBL" id="LLXL01000011">
    <property type="protein sequence ID" value="PKK80506.1"/>
    <property type="molecule type" value="Genomic_DNA"/>
</dbReference>
<reference evidence="1 2" key="1">
    <citation type="submission" date="2016-04" db="EMBL/GenBank/DDBJ databases">
        <title>Genome analyses suggest a sexual origin of heterokaryosis in a supposedly ancient asexual fungus.</title>
        <authorList>
            <person name="Ropars J."/>
            <person name="Sedzielewska K."/>
            <person name="Noel J."/>
            <person name="Charron P."/>
            <person name="Farinelli L."/>
            <person name="Marton T."/>
            <person name="Kruger M."/>
            <person name="Pelin A."/>
            <person name="Brachmann A."/>
            <person name="Corradi N."/>
        </authorList>
    </citation>
    <scope>NUCLEOTIDE SEQUENCE [LARGE SCALE GENOMIC DNA]</scope>
    <source>
        <strain evidence="1 2">C2</strain>
    </source>
</reference>
<accession>A0A2N1P318</accession>
<organism evidence="1 2">
    <name type="scientific">Rhizophagus irregularis</name>
    <dbReference type="NCBI Taxonomy" id="588596"/>
    <lineage>
        <taxon>Eukaryota</taxon>
        <taxon>Fungi</taxon>
        <taxon>Fungi incertae sedis</taxon>
        <taxon>Mucoromycota</taxon>
        <taxon>Glomeromycotina</taxon>
        <taxon>Glomeromycetes</taxon>
        <taxon>Glomerales</taxon>
        <taxon>Glomeraceae</taxon>
        <taxon>Rhizophagus</taxon>
    </lineage>
</organism>
<proteinExistence type="predicted"/>
<dbReference type="AlphaFoldDB" id="A0A2N1P318"/>
<reference evidence="1 2" key="2">
    <citation type="submission" date="2017-10" db="EMBL/GenBank/DDBJ databases">
        <title>Extensive intraspecific genome diversity in a model arbuscular mycorrhizal fungus.</title>
        <authorList>
            <person name="Chen E.C.H."/>
            <person name="Morin E."/>
            <person name="Baudet D."/>
            <person name="Noel J."/>
            <person name="Ndikumana S."/>
            <person name="Charron P."/>
            <person name="St-Onge C."/>
            <person name="Giorgi J."/>
            <person name="Grigoriev I.V."/>
            <person name="Roux C."/>
            <person name="Martin F.M."/>
            <person name="Corradi N."/>
        </authorList>
    </citation>
    <scope>NUCLEOTIDE SEQUENCE [LARGE SCALE GENOMIC DNA]</scope>
    <source>
        <strain evidence="1 2">C2</strain>
    </source>
</reference>
<evidence type="ECO:0000313" key="2">
    <source>
        <dbReference type="Proteomes" id="UP000233469"/>
    </source>
</evidence>
<dbReference type="VEuPathDB" id="FungiDB:FUN_015568"/>
<dbReference type="Proteomes" id="UP000233469">
    <property type="component" value="Unassembled WGS sequence"/>
</dbReference>